<reference evidence="12" key="1">
    <citation type="submission" date="2025-08" db="UniProtKB">
        <authorList>
            <consortium name="RefSeq"/>
        </authorList>
    </citation>
    <scope>IDENTIFICATION</scope>
    <source>
        <tissue evidence="12">Muscle</tissue>
    </source>
</reference>
<evidence type="ECO:0000256" key="8">
    <source>
        <dbReference type="ARBA" id="ARBA00023128"/>
    </source>
</evidence>
<evidence type="ECO:0000256" key="1">
    <source>
        <dbReference type="ARBA" id="ARBA00003195"/>
    </source>
</evidence>
<dbReference type="RefSeq" id="XP_013777565.2">
    <property type="nucleotide sequence ID" value="XM_013922111.2"/>
</dbReference>
<evidence type="ECO:0000313" key="11">
    <source>
        <dbReference type="Proteomes" id="UP000694941"/>
    </source>
</evidence>
<dbReference type="Proteomes" id="UP000694941">
    <property type="component" value="Unplaced"/>
</dbReference>
<accession>A0ABM1B9I4</accession>
<evidence type="ECO:0000256" key="9">
    <source>
        <dbReference type="ARBA" id="ARBA00023157"/>
    </source>
</evidence>
<name>A0ABM1B9I4_LIMPO</name>
<evidence type="ECO:0000256" key="2">
    <source>
        <dbReference type="ARBA" id="ARBA00004173"/>
    </source>
</evidence>
<proteinExistence type="inferred from homology"/>
<keyword evidence="8" id="KW-0496">Mitochondrion</keyword>
<dbReference type="GeneID" id="106462212"/>
<evidence type="ECO:0000256" key="7">
    <source>
        <dbReference type="ARBA" id="ARBA00022982"/>
    </source>
</evidence>
<protein>
    <submittedName>
        <fullName evidence="12">NADH dehydrogenase [ubiquinone] 1 alpha subcomplex subunit 8-like</fullName>
    </submittedName>
</protein>
<comment type="function">
    <text evidence="1">Accessory subunit of the mitochondrial membrane respiratory chain NADH dehydrogenase (Complex I), that is believed not to be involved in catalysis. Complex I functions in the transfer of electrons from NADH to the respiratory chain. The immediate electron acceptor for the enzyme is believed to be ubiquinone.</text>
</comment>
<evidence type="ECO:0000256" key="4">
    <source>
        <dbReference type="ARBA" id="ARBA00022448"/>
    </source>
</evidence>
<organism evidence="11 12">
    <name type="scientific">Limulus polyphemus</name>
    <name type="common">Atlantic horseshoe crab</name>
    <dbReference type="NCBI Taxonomy" id="6850"/>
    <lineage>
        <taxon>Eukaryota</taxon>
        <taxon>Metazoa</taxon>
        <taxon>Ecdysozoa</taxon>
        <taxon>Arthropoda</taxon>
        <taxon>Chelicerata</taxon>
        <taxon>Merostomata</taxon>
        <taxon>Xiphosura</taxon>
        <taxon>Limulidae</taxon>
        <taxon>Limulus</taxon>
    </lineage>
</organism>
<gene>
    <name evidence="12" type="primary">LOC106462212</name>
</gene>
<evidence type="ECO:0000256" key="6">
    <source>
        <dbReference type="ARBA" id="ARBA00022737"/>
    </source>
</evidence>
<dbReference type="PANTHER" id="PTHR13344">
    <property type="entry name" value="NADH-UBIQUINONE OXIDOREDUCTASE"/>
    <property type="match status" value="1"/>
</dbReference>
<evidence type="ECO:0000313" key="12">
    <source>
        <dbReference type="RefSeq" id="XP_013777565.2"/>
    </source>
</evidence>
<comment type="subcellular location">
    <subcellularLocation>
        <location evidence="2">Mitochondrion</location>
    </subcellularLocation>
</comment>
<keyword evidence="6" id="KW-0677">Repeat</keyword>
<keyword evidence="11" id="KW-1185">Reference proteome</keyword>
<keyword evidence="7" id="KW-0249">Electron transport</keyword>
<keyword evidence="5" id="KW-0679">Respiratory chain</keyword>
<keyword evidence="4" id="KW-0813">Transport</keyword>
<sequence>MLCRREEKDPRKCLDEGKAVTSCALEFFRQVKKTCREPFEAYAHCLEYSSPEMAFKYCRKTQAALDNCMMDKMGLDRPELGYFSRPRVHKTQRPKPEPETLPKYPNQIPSLPDDFPREPAKHGSRWFFFN</sequence>
<evidence type="ECO:0000256" key="3">
    <source>
        <dbReference type="ARBA" id="ARBA00010705"/>
    </source>
</evidence>
<keyword evidence="9" id="KW-1015">Disulfide bond</keyword>
<comment type="similarity">
    <text evidence="3">Belongs to the complex I NDUFA8 subunit family.</text>
</comment>
<dbReference type="PROSITE" id="PS51808">
    <property type="entry name" value="CHCH"/>
    <property type="match status" value="1"/>
</dbReference>
<evidence type="ECO:0000256" key="10">
    <source>
        <dbReference type="SAM" id="MobiDB-lite"/>
    </source>
</evidence>
<dbReference type="InterPro" id="IPR016680">
    <property type="entry name" value="NDUFA8"/>
</dbReference>
<evidence type="ECO:0000256" key="5">
    <source>
        <dbReference type="ARBA" id="ARBA00022660"/>
    </source>
</evidence>
<dbReference type="PANTHER" id="PTHR13344:SF0">
    <property type="entry name" value="NADH DEHYDROGENASE [UBIQUINONE] 1 ALPHA SUBCOMPLEX SUBUNIT 8"/>
    <property type="match status" value="1"/>
</dbReference>
<feature type="region of interest" description="Disordered" evidence="10">
    <location>
        <begin position="86"/>
        <end position="123"/>
    </location>
</feature>